<dbReference type="eggNOG" id="COG4508">
    <property type="taxonomic scope" value="Bacteria"/>
</dbReference>
<dbReference type="EMBL" id="JMIR01000003">
    <property type="protein sequence ID" value="KEO84547.1"/>
    <property type="molecule type" value="Genomic_DNA"/>
</dbReference>
<organism evidence="1 2">
    <name type="scientific">Tumebacillus flagellatus</name>
    <dbReference type="NCBI Taxonomy" id="1157490"/>
    <lineage>
        <taxon>Bacteria</taxon>
        <taxon>Bacillati</taxon>
        <taxon>Bacillota</taxon>
        <taxon>Bacilli</taxon>
        <taxon>Bacillales</taxon>
        <taxon>Alicyclobacillaceae</taxon>
        <taxon>Tumebacillus</taxon>
    </lineage>
</organism>
<dbReference type="Gene3D" id="1.10.4010.10">
    <property type="entry name" value="Type II deoxyuridine triphosphatase"/>
    <property type="match status" value="1"/>
</dbReference>
<dbReference type="OrthoDB" id="5506143at2"/>
<dbReference type="Pfam" id="PF08761">
    <property type="entry name" value="dUTPase_2"/>
    <property type="match status" value="1"/>
</dbReference>
<dbReference type="STRING" id="1157490.EL26_03240"/>
<dbReference type="CDD" id="cd11527">
    <property type="entry name" value="NTP-PPase_dUTPase"/>
    <property type="match status" value="1"/>
</dbReference>
<reference evidence="1 2" key="1">
    <citation type="journal article" date="2013" name="Int. J. Syst. Evol. Microbiol.">
        <title>Tumebacillus flagellatus sp. nov., an alpha-amylase/pullulanase-producing bacterium isolated from cassava wastewater.</title>
        <authorList>
            <person name="Wang Q."/>
            <person name="Xie N."/>
            <person name="Qin Y."/>
            <person name="Shen N."/>
            <person name="Zhu J."/>
            <person name="Mi H."/>
            <person name="Huang R."/>
        </authorList>
    </citation>
    <scope>NUCLEOTIDE SEQUENCE [LARGE SCALE GENOMIC DNA]</scope>
    <source>
        <strain evidence="1 2">GST4</strain>
    </source>
</reference>
<protein>
    <recommendedName>
        <fullName evidence="3">dUTPase</fullName>
    </recommendedName>
</protein>
<dbReference type="PIRSF" id="PIRSF030140">
    <property type="entry name" value="UCP030140"/>
    <property type="match status" value="1"/>
</dbReference>
<evidence type="ECO:0000313" key="1">
    <source>
        <dbReference type="EMBL" id="KEO84547.1"/>
    </source>
</evidence>
<evidence type="ECO:0000313" key="2">
    <source>
        <dbReference type="Proteomes" id="UP000027931"/>
    </source>
</evidence>
<sequence>MNFKRLYEIQQVLDQRILEEHGLTREETFPKKLLALQVELCELANETRCFKYWSRKGSAPQPKVLEEYVDALHFVLGLGLDLGYRDVAIPQTQRFAANGDADVNADRNTALTAQFQTLLTHCVALATPSPDTYAMLFSELLALGGRLGFTPDDIEAAYLAKNKKNHLRQTEGY</sequence>
<comment type="caution">
    <text evidence="1">The sequence shown here is derived from an EMBL/GenBank/DDBJ whole genome shotgun (WGS) entry which is preliminary data.</text>
</comment>
<dbReference type="Proteomes" id="UP000027931">
    <property type="component" value="Unassembled WGS sequence"/>
</dbReference>
<dbReference type="AlphaFoldDB" id="A0A074MFL6"/>
<dbReference type="RefSeq" id="WP_038084407.1">
    <property type="nucleotide sequence ID" value="NZ_JMIR01000003.1"/>
</dbReference>
<accession>A0A074MFL6</accession>
<dbReference type="InterPro" id="IPR016947">
    <property type="entry name" value="UCP030140"/>
</dbReference>
<dbReference type="InterPro" id="IPR014871">
    <property type="entry name" value="dUTPase/dCTP_pyrophosphatase"/>
</dbReference>
<evidence type="ECO:0008006" key="3">
    <source>
        <dbReference type="Google" id="ProtNLM"/>
    </source>
</evidence>
<keyword evidence="2" id="KW-1185">Reference proteome</keyword>
<gene>
    <name evidence="1" type="ORF">EL26_03240</name>
</gene>
<proteinExistence type="predicted"/>
<dbReference type="SUPFAM" id="SSF101386">
    <property type="entry name" value="all-alpha NTP pyrophosphatases"/>
    <property type="match status" value="1"/>
</dbReference>
<name>A0A074MFL6_9BACL</name>